<evidence type="ECO:0000313" key="5">
    <source>
        <dbReference type="Proteomes" id="UP000295431"/>
    </source>
</evidence>
<protein>
    <submittedName>
        <fullName evidence="4">DUF1205 domain-containing protein</fullName>
    </submittedName>
</protein>
<dbReference type="RefSeq" id="WP_131936817.1">
    <property type="nucleotide sequence ID" value="NZ_BAAAMX010000014.1"/>
</dbReference>
<dbReference type="InterPro" id="IPR048284">
    <property type="entry name" value="EryCIII-like_N"/>
</dbReference>
<comment type="caution">
    <text evidence="4">The sequence shown here is derived from an EMBL/GenBank/DDBJ whole genome shotgun (WGS) entry which is preliminary data.</text>
</comment>
<keyword evidence="1" id="KW-0808">Transferase</keyword>
<evidence type="ECO:0000259" key="3">
    <source>
        <dbReference type="Pfam" id="PF21036"/>
    </source>
</evidence>
<accession>A0A4R4PDY0</accession>
<evidence type="ECO:0000256" key="1">
    <source>
        <dbReference type="ARBA" id="ARBA00022679"/>
    </source>
</evidence>
<sequence>MKILYIVTGSSPTYYSVAPLVTAARNAGHEVMLAVHEPWVKTAESIGLPTFCFTEEPLRTFMGVPLSGKPRQYVPMPADEQMLAQGHGFAKMALAGGEALRRLAEDWAPDLIVGSALAFSAMLLGARLKIPYVRHIENEIPVARIDAGAEEELRPELERLGLDALPRPDLLLDATPPSLRPADAPPAQPLRWIPSNPQRRLERWMYTRPEGRRRILITSGSRGLMFHDGGWSMPRLVTELTGMGADVLVAASPGNRDLTEHRIPDRIPAAEGFSREAGDVRVGWIPLDAVAPTCDLVVNHGGTTTILTLLAAGVPQLIIPEGKPDYHRDTCARSLGGFGAAKALWPREQEPGRDPGEVIAAACREILDEPRYAERARSLAAEMAAQPTPAEVVPMLEALASR</sequence>
<evidence type="ECO:0000259" key="2">
    <source>
        <dbReference type="Pfam" id="PF06722"/>
    </source>
</evidence>
<dbReference type="InterPro" id="IPR010610">
    <property type="entry name" value="EryCIII-like_C"/>
</dbReference>
<dbReference type="SUPFAM" id="SSF53756">
    <property type="entry name" value="UDP-Glycosyltransferase/glycogen phosphorylase"/>
    <property type="match status" value="1"/>
</dbReference>
<feature type="domain" description="Erythromycin biosynthesis protein CIII-like C-terminal" evidence="2">
    <location>
        <begin position="277"/>
        <end position="399"/>
    </location>
</feature>
<reference evidence="4 5" key="1">
    <citation type="submission" date="2019-03" db="EMBL/GenBank/DDBJ databases">
        <title>Draft genome sequences of novel Actinobacteria.</title>
        <authorList>
            <person name="Sahin N."/>
            <person name="Ay H."/>
            <person name="Saygin H."/>
        </authorList>
    </citation>
    <scope>NUCLEOTIDE SEQUENCE [LARGE SCALE GENOMIC DNA]</scope>
    <source>
        <strain evidence="4 5">DSM 45347</strain>
    </source>
</reference>
<dbReference type="EMBL" id="SMJW01000008">
    <property type="protein sequence ID" value="TDC19547.1"/>
    <property type="molecule type" value="Genomic_DNA"/>
</dbReference>
<feature type="domain" description="Erythromycin biosynthesis protein CIII-like N-terminal" evidence="3">
    <location>
        <begin position="98"/>
        <end position="220"/>
    </location>
</feature>
<dbReference type="Pfam" id="PF06722">
    <property type="entry name" value="EryCIII-like_C"/>
    <property type="match status" value="1"/>
</dbReference>
<dbReference type="Pfam" id="PF21036">
    <property type="entry name" value="EryCIII-like_N"/>
    <property type="match status" value="1"/>
</dbReference>
<dbReference type="Proteomes" id="UP000295431">
    <property type="component" value="Unassembled WGS sequence"/>
</dbReference>
<evidence type="ECO:0000313" key="4">
    <source>
        <dbReference type="EMBL" id="TDC19547.1"/>
    </source>
</evidence>
<gene>
    <name evidence="4" type="ORF">E1284_03105</name>
</gene>
<name>A0A4R4PDY0_9ACTN</name>
<dbReference type="Gene3D" id="3.40.50.2000">
    <property type="entry name" value="Glycogen Phosphorylase B"/>
    <property type="match status" value="2"/>
</dbReference>
<keyword evidence="5" id="KW-1185">Reference proteome</keyword>
<organism evidence="4 5">
    <name type="scientific">Actinomadura bangladeshensis</name>
    <dbReference type="NCBI Taxonomy" id="453573"/>
    <lineage>
        <taxon>Bacteria</taxon>
        <taxon>Bacillati</taxon>
        <taxon>Actinomycetota</taxon>
        <taxon>Actinomycetes</taxon>
        <taxon>Streptosporangiales</taxon>
        <taxon>Thermomonosporaceae</taxon>
        <taxon>Actinomadura</taxon>
    </lineage>
</organism>
<proteinExistence type="predicted"/>
<dbReference type="GO" id="GO:0016757">
    <property type="term" value="F:glycosyltransferase activity"/>
    <property type="evidence" value="ECO:0007669"/>
    <property type="project" value="UniProtKB-ARBA"/>
</dbReference>
<dbReference type="OrthoDB" id="5488434at2"/>
<dbReference type="AlphaFoldDB" id="A0A4R4PDY0"/>